<evidence type="ECO:0000256" key="2">
    <source>
        <dbReference type="SAM" id="Phobius"/>
    </source>
</evidence>
<keyword evidence="2" id="KW-0812">Transmembrane</keyword>
<feature type="region of interest" description="Disordered" evidence="1">
    <location>
        <begin position="1"/>
        <end position="33"/>
    </location>
</feature>
<feature type="compositionally biased region" description="Pro residues" evidence="1">
    <location>
        <begin position="17"/>
        <end position="26"/>
    </location>
</feature>
<dbReference type="AlphaFoldDB" id="A0A8H5EY15"/>
<feature type="compositionally biased region" description="Basic residues" evidence="1">
    <location>
        <begin position="142"/>
        <end position="158"/>
    </location>
</feature>
<protein>
    <submittedName>
        <fullName evidence="3">Uncharacterized protein</fullName>
    </submittedName>
</protein>
<feature type="compositionally biased region" description="Basic and acidic residues" evidence="1">
    <location>
        <begin position="116"/>
        <end position="141"/>
    </location>
</feature>
<evidence type="ECO:0000313" key="4">
    <source>
        <dbReference type="Proteomes" id="UP000567179"/>
    </source>
</evidence>
<gene>
    <name evidence="3" type="ORF">D9619_006863</name>
</gene>
<organism evidence="3 4">
    <name type="scientific">Psilocybe cf. subviscida</name>
    <dbReference type="NCBI Taxonomy" id="2480587"/>
    <lineage>
        <taxon>Eukaryota</taxon>
        <taxon>Fungi</taxon>
        <taxon>Dikarya</taxon>
        <taxon>Basidiomycota</taxon>
        <taxon>Agaricomycotina</taxon>
        <taxon>Agaricomycetes</taxon>
        <taxon>Agaricomycetidae</taxon>
        <taxon>Agaricales</taxon>
        <taxon>Agaricineae</taxon>
        <taxon>Strophariaceae</taxon>
        <taxon>Psilocybe</taxon>
    </lineage>
</organism>
<accession>A0A8H5EY15</accession>
<reference evidence="3 4" key="1">
    <citation type="journal article" date="2020" name="ISME J.">
        <title>Uncovering the hidden diversity of litter-decomposition mechanisms in mushroom-forming fungi.</title>
        <authorList>
            <person name="Floudas D."/>
            <person name="Bentzer J."/>
            <person name="Ahren D."/>
            <person name="Johansson T."/>
            <person name="Persson P."/>
            <person name="Tunlid A."/>
        </authorList>
    </citation>
    <scope>NUCLEOTIDE SEQUENCE [LARGE SCALE GENOMIC DNA]</scope>
    <source>
        <strain evidence="3 4">CBS 101986</strain>
    </source>
</reference>
<evidence type="ECO:0000256" key="1">
    <source>
        <dbReference type="SAM" id="MobiDB-lite"/>
    </source>
</evidence>
<feature type="region of interest" description="Disordered" evidence="1">
    <location>
        <begin position="75"/>
        <end position="212"/>
    </location>
</feature>
<feature type="transmembrane region" description="Helical" evidence="2">
    <location>
        <begin position="219"/>
        <end position="251"/>
    </location>
</feature>
<feature type="compositionally biased region" description="Basic and acidic residues" evidence="1">
    <location>
        <begin position="75"/>
        <end position="96"/>
    </location>
</feature>
<dbReference type="EMBL" id="JAACJJ010000042">
    <property type="protein sequence ID" value="KAF5316795.1"/>
    <property type="molecule type" value="Genomic_DNA"/>
</dbReference>
<dbReference type="Proteomes" id="UP000567179">
    <property type="component" value="Unassembled WGS sequence"/>
</dbReference>
<name>A0A8H5EY15_9AGAR</name>
<dbReference type="OrthoDB" id="3070887at2759"/>
<sequence length="263" mass="29250">MRQASLWKTDSKRGSWPRPPQSPNPILPQESPSAIDFDIFMPGELTPAEYYHSYLSSQRRVERWVVDTEKELKVLADHAHEQPRDHSTLSTKKAEAEGNATLALPTPASTNVAPVTERRRTREVTAHSKEQQAAHEADVRSSRRHRSVGTSSKKRSRSRPVESRSRSRPSSGSKRTKAIKAAIGGVPEIRSRSMDAHKASAHTHRRRREQQASSSLSTYLLYGALPVIYAVTGSSALLLLIAIVLCAGYLYHMETPSKTKLPA</sequence>
<keyword evidence="2" id="KW-0472">Membrane</keyword>
<keyword evidence="4" id="KW-1185">Reference proteome</keyword>
<evidence type="ECO:0000313" key="3">
    <source>
        <dbReference type="EMBL" id="KAF5316795.1"/>
    </source>
</evidence>
<keyword evidence="2" id="KW-1133">Transmembrane helix</keyword>
<comment type="caution">
    <text evidence="3">The sequence shown here is derived from an EMBL/GenBank/DDBJ whole genome shotgun (WGS) entry which is preliminary data.</text>
</comment>
<feature type="compositionally biased region" description="Basic and acidic residues" evidence="1">
    <location>
        <begin position="189"/>
        <end position="198"/>
    </location>
</feature>
<proteinExistence type="predicted"/>
<feature type="compositionally biased region" description="Basic residues" evidence="1">
    <location>
        <begin position="199"/>
        <end position="208"/>
    </location>
</feature>